<evidence type="ECO:0000313" key="3">
    <source>
        <dbReference type="EMBL" id="KAG7343268.1"/>
    </source>
</evidence>
<gene>
    <name evidence="3" type="ORF">IV203_021213</name>
</gene>
<evidence type="ECO:0000256" key="1">
    <source>
        <dbReference type="SAM" id="Phobius"/>
    </source>
</evidence>
<dbReference type="GO" id="GO:0016740">
    <property type="term" value="F:transferase activity"/>
    <property type="evidence" value="ECO:0007669"/>
    <property type="project" value="UniProtKB-KW"/>
</dbReference>
<dbReference type="Proteomes" id="UP000693970">
    <property type="component" value="Unassembled WGS sequence"/>
</dbReference>
<keyword evidence="3" id="KW-0808">Transferase</keyword>
<dbReference type="Pfam" id="PF03407">
    <property type="entry name" value="Nucleotid_trans"/>
    <property type="match status" value="1"/>
</dbReference>
<feature type="transmembrane region" description="Helical" evidence="1">
    <location>
        <begin position="20"/>
        <end position="40"/>
    </location>
</feature>
<protein>
    <submittedName>
        <fullName evidence="3">Nucleotide-diphospho-sugar transferase</fullName>
    </submittedName>
</protein>
<keyword evidence="4" id="KW-1185">Reference proteome</keyword>
<reference evidence="3" key="2">
    <citation type="submission" date="2021-04" db="EMBL/GenBank/DDBJ databases">
        <authorList>
            <person name="Podell S."/>
        </authorList>
    </citation>
    <scope>NUCLEOTIDE SEQUENCE</scope>
    <source>
        <strain evidence="3">Hildebrandi</strain>
    </source>
</reference>
<dbReference type="AlphaFoldDB" id="A0A9K3KGF8"/>
<dbReference type="EMBL" id="JAGRRH010000024">
    <property type="protein sequence ID" value="KAG7343268.1"/>
    <property type="molecule type" value="Genomic_DNA"/>
</dbReference>
<evidence type="ECO:0000313" key="4">
    <source>
        <dbReference type="Proteomes" id="UP000693970"/>
    </source>
</evidence>
<reference evidence="3" key="1">
    <citation type="journal article" date="2021" name="Sci. Rep.">
        <title>Diploid genomic architecture of Nitzschia inconspicua, an elite biomass production diatom.</title>
        <authorList>
            <person name="Oliver A."/>
            <person name="Podell S."/>
            <person name="Pinowska A."/>
            <person name="Traller J.C."/>
            <person name="Smith S.R."/>
            <person name="McClure R."/>
            <person name="Beliaev A."/>
            <person name="Bohutskyi P."/>
            <person name="Hill E.A."/>
            <person name="Rabines A."/>
            <person name="Zheng H."/>
            <person name="Allen L.Z."/>
            <person name="Kuo A."/>
            <person name="Grigoriev I.V."/>
            <person name="Allen A.E."/>
            <person name="Hazlebeck D."/>
            <person name="Allen E.E."/>
        </authorList>
    </citation>
    <scope>NUCLEOTIDE SEQUENCE</scope>
    <source>
        <strain evidence="3">Hildebrandi</strain>
    </source>
</reference>
<accession>A0A9K3KGF8</accession>
<evidence type="ECO:0000259" key="2">
    <source>
        <dbReference type="Pfam" id="PF03407"/>
    </source>
</evidence>
<dbReference type="OrthoDB" id="46497at2759"/>
<keyword evidence="1" id="KW-1133">Transmembrane helix</keyword>
<proteinExistence type="predicted"/>
<keyword evidence="1" id="KW-0472">Membrane</keyword>
<comment type="caution">
    <text evidence="3">The sequence shown here is derived from an EMBL/GenBank/DDBJ whole genome shotgun (WGS) entry which is preliminary data.</text>
</comment>
<feature type="domain" description="Nucleotide-diphospho-sugar transferase" evidence="2">
    <location>
        <begin position="185"/>
        <end position="297"/>
    </location>
</feature>
<name>A0A9K3KGF8_9STRA</name>
<keyword evidence="1" id="KW-0812">Transmembrane</keyword>
<dbReference type="InterPro" id="IPR005069">
    <property type="entry name" value="Nucl-diP-sugar_transferase"/>
</dbReference>
<sequence length="396" mass="45127">MNARNNNNISTLPHFGSLKLVMVICIILVMFNVRGGFLAFPEDNFLGLTASIRFVPGAYDLPVESFFNLSNANDGRVTVNSSQEILNGLDKNNNILLRLQPLKNKTIIVGLANKAYAPVAMLWYRRMTEAGFTNHRILAADKPTAWVCDEHKMRYDMLWRYTRPLIPSCHPGLFDKDGWRKKLYFFAARWIYVRQKLLEGYHVLMTDVDSVYNYMEPVLTVDQGSYDHYTAYADKMPLSVFQKTGFTICGCFNWMRSTPSMIQFLDSFLSQCGCSTQAQNNTCECGCDDQVTINSMLLDQLDMKWDLYEGGKSGEFRQHSMTGVSQRMGQRIKIADRSFVFRGHPNNTCSKGNWITFPKSLNKTETKSEQMNRLLGNCPLQVNTNNIITGNMTAKS</sequence>
<organism evidence="3 4">
    <name type="scientific">Nitzschia inconspicua</name>
    <dbReference type="NCBI Taxonomy" id="303405"/>
    <lineage>
        <taxon>Eukaryota</taxon>
        <taxon>Sar</taxon>
        <taxon>Stramenopiles</taxon>
        <taxon>Ochrophyta</taxon>
        <taxon>Bacillariophyta</taxon>
        <taxon>Bacillariophyceae</taxon>
        <taxon>Bacillariophycidae</taxon>
        <taxon>Bacillariales</taxon>
        <taxon>Bacillariaceae</taxon>
        <taxon>Nitzschia</taxon>
    </lineage>
</organism>